<comment type="caution">
    <text evidence="1">The sequence shown here is derived from an EMBL/GenBank/DDBJ whole genome shotgun (WGS) entry which is preliminary data.</text>
</comment>
<organism evidence="1 2">
    <name type="scientific">Planifilum fimeticola</name>
    <dbReference type="NCBI Taxonomy" id="201975"/>
    <lineage>
        <taxon>Bacteria</taxon>
        <taxon>Bacillati</taxon>
        <taxon>Bacillota</taxon>
        <taxon>Bacilli</taxon>
        <taxon>Bacillales</taxon>
        <taxon>Thermoactinomycetaceae</taxon>
        <taxon>Planifilum</taxon>
    </lineage>
</organism>
<gene>
    <name evidence="1" type="ORF">CLV97_1147</name>
</gene>
<sequence>MEKPAIARFAEEIARKLRFTGHLAFDFIETSSGAMYVLECNPRATSGIHLLAPGELTGPFSSGWRGAPRRDGRPKMIGYAMLLRPFDRGTRGFRRWAADFARAEDVLFDPRDPWVPLYHLISLLETVRVSLSRGVGFKEAATADIEWDGEEIEPCG</sequence>
<name>A0A2T0LE19_9BACL</name>
<reference evidence="1 2" key="1">
    <citation type="submission" date="2018-03" db="EMBL/GenBank/DDBJ databases">
        <title>Genomic Encyclopedia of Archaeal and Bacterial Type Strains, Phase II (KMG-II): from individual species to whole genera.</title>
        <authorList>
            <person name="Goeker M."/>
        </authorList>
    </citation>
    <scope>NUCLEOTIDE SEQUENCE [LARGE SCALE GENOMIC DNA]</scope>
    <source>
        <strain evidence="1 2">DSM 44946</strain>
    </source>
</reference>
<keyword evidence="2" id="KW-1185">Reference proteome</keyword>
<protein>
    <recommendedName>
        <fullName evidence="3">ATP-grasp domain-containing protein</fullName>
    </recommendedName>
</protein>
<dbReference type="RefSeq" id="WP_245891458.1">
    <property type="nucleotide sequence ID" value="NZ_PVNE01000014.1"/>
</dbReference>
<proteinExistence type="predicted"/>
<dbReference type="AlphaFoldDB" id="A0A2T0LE19"/>
<accession>A0A2T0LE19</accession>
<evidence type="ECO:0000313" key="1">
    <source>
        <dbReference type="EMBL" id="PRX40319.1"/>
    </source>
</evidence>
<dbReference type="Gene3D" id="3.30.470.20">
    <property type="entry name" value="ATP-grasp fold, B domain"/>
    <property type="match status" value="1"/>
</dbReference>
<dbReference type="EMBL" id="PVNE01000014">
    <property type="protein sequence ID" value="PRX40319.1"/>
    <property type="molecule type" value="Genomic_DNA"/>
</dbReference>
<dbReference type="SUPFAM" id="SSF56059">
    <property type="entry name" value="Glutathione synthetase ATP-binding domain-like"/>
    <property type="match status" value="1"/>
</dbReference>
<evidence type="ECO:0000313" key="2">
    <source>
        <dbReference type="Proteomes" id="UP000237797"/>
    </source>
</evidence>
<dbReference type="Proteomes" id="UP000237797">
    <property type="component" value="Unassembled WGS sequence"/>
</dbReference>
<evidence type="ECO:0008006" key="3">
    <source>
        <dbReference type="Google" id="ProtNLM"/>
    </source>
</evidence>